<evidence type="ECO:0000313" key="2">
    <source>
        <dbReference type="Proteomes" id="UP000826656"/>
    </source>
</evidence>
<dbReference type="PANTHER" id="PTHR34676:SF8">
    <property type="entry name" value="TRANSMEMBRANE PROTEIN"/>
    <property type="match status" value="1"/>
</dbReference>
<dbReference type="Pfam" id="PF14223">
    <property type="entry name" value="Retrotran_gag_2"/>
    <property type="match status" value="1"/>
</dbReference>
<organism evidence="1 2">
    <name type="scientific">Solanum tuberosum</name>
    <name type="common">Potato</name>
    <dbReference type="NCBI Taxonomy" id="4113"/>
    <lineage>
        <taxon>Eukaryota</taxon>
        <taxon>Viridiplantae</taxon>
        <taxon>Streptophyta</taxon>
        <taxon>Embryophyta</taxon>
        <taxon>Tracheophyta</taxon>
        <taxon>Spermatophyta</taxon>
        <taxon>Magnoliopsida</taxon>
        <taxon>eudicotyledons</taxon>
        <taxon>Gunneridae</taxon>
        <taxon>Pentapetalae</taxon>
        <taxon>asterids</taxon>
        <taxon>lamiids</taxon>
        <taxon>Solanales</taxon>
        <taxon>Solanaceae</taxon>
        <taxon>Solanoideae</taxon>
        <taxon>Solaneae</taxon>
        <taxon>Solanum</taxon>
    </lineage>
</organism>
<evidence type="ECO:0008006" key="3">
    <source>
        <dbReference type="Google" id="ProtNLM"/>
    </source>
</evidence>
<dbReference type="EMBL" id="JAIVGD010000011">
    <property type="protein sequence ID" value="KAH0769434.1"/>
    <property type="molecule type" value="Genomic_DNA"/>
</dbReference>
<name>A0ABQ7VLL1_SOLTU</name>
<comment type="caution">
    <text evidence="1">The sequence shown here is derived from an EMBL/GenBank/DDBJ whole genome shotgun (WGS) entry which is preliminary data.</text>
</comment>
<evidence type="ECO:0000313" key="1">
    <source>
        <dbReference type="EMBL" id="KAH0769434.1"/>
    </source>
</evidence>
<dbReference type="Proteomes" id="UP000826656">
    <property type="component" value="Unassembled WGS sequence"/>
</dbReference>
<reference evidence="1 2" key="1">
    <citation type="journal article" date="2021" name="bioRxiv">
        <title>Chromosome-scale and haplotype-resolved genome assembly of a tetraploid potato cultivar.</title>
        <authorList>
            <person name="Sun H."/>
            <person name="Jiao W.-B."/>
            <person name="Krause K."/>
            <person name="Campoy J.A."/>
            <person name="Goel M."/>
            <person name="Folz-Donahue K."/>
            <person name="Kukat C."/>
            <person name="Huettel B."/>
            <person name="Schneeberger K."/>
        </authorList>
    </citation>
    <scope>NUCLEOTIDE SEQUENCE [LARGE SCALE GENOMIC DNA]</scope>
    <source>
        <strain evidence="1">SolTubOtavaFocal</strain>
        <tissue evidence="1">Leaves</tissue>
    </source>
</reference>
<dbReference type="PANTHER" id="PTHR34676">
    <property type="entry name" value="DUF4219 DOMAIN-CONTAINING PROTEIN-RELATED"/>
    <property type="match status" value="1"/>
</dbReference>
<gene>
    <name evidence="1" type="ORF">KY290_013415</name>
</gene>
<protein>
    <recommendedName>
        <fullName evidence="3">Integrase core domain containing protein</fullName>
    </recommendedName>
</protein>
<accession>A0ABQ7VLL1</accession>
<keyword evidence="2" id="KW-1185">Reference proteome</keyword>
<proteinExistence type="predicted"/>
<sequence>MGVTDGPLIPMMKDNEGKFIPKPKAQYREVDYRMLAKNAKAKCILVCGLGPDEFNRISSCTTAKQIWDTLVNAHEGTPQMESGESLQDMITRFTTIVNELSWEIKVTAIKEAKDLTTMSLDELAGNLKTYEMNVANTKMSKRSKDMILYFKATESDESDLDDEDIVVINKKLRKFLKKGGNYEKKFPPSKEKESDIAMYVAWGTGSDNSIEDNTKDVALMAMEDSESNIEKREEK</sequence>